<organism evidence="3 4">
    <name type="scientific">Alkalibaculum sporogenes</name>
    <dbReference type="NCBI Taxonomy" id="2655001"/>
    <lineage>
        <taxon>Bacteria</taxon>
        <taxon>Bacillati</taxon>
        <taxon>Bacillota</taxon>
        <taxon>Clostridia</taxon>
        <taxon>Eubacteriales</taxon>
        <taxon>Eubacteriaceae</taxon>
        <taxon>Alkalibaculum</taxon>
    </lineage>
</organism>
<dbReference type="AlphaFoldDB" id="A0A6A7K6J8"/>
<dbReference type="Pfam" id="PF02254">
    <property type="entry name" value="TrkA_N"/>
    <property type="match status" value="1"/>
</dbReference>
<dbReference type="RefSeq" id="WP_152802278.1">
    <property type="nucleotide sequence ID" value="NZ_WHNX01000006.1"/>
</dbReference>
<dbReference type="InterPro" id="IPR003148">
    <property type="entry name" value="RCK_N"/>
</dbReference>
<dbReference type="Proteomes" id="UP000440004">
    <property type="component" value="Unassembled WGS sequence"/>
</dbReference>
<comment type="caution">
    <text evidence="3">The sequence shown here is derived from an EMBL/GenBank/DDBJ whole genome shotgun (WGS) entry which is preliminary data.</text>
</comment>
<reference evidence="3 4" key="1">
    <citation type="submission" date="2019-10" db="EMBL/GenBank/DDBJ databases">
        <title>Alkalibaculum tamaniensis sp.nov., a new alkaliphilic acetogen, isolated on methoxylated aromatics from a mud volcano.</title>
        <authorList>
            <person name="Khomyakova M.A."/>
            <person name="Merkel A.Y."/>
            <person name="Bonch-Osmolovskaya E.A."/>
            <person name="Slobodkin A.I."/>
        </authorList>
    </citation>
    <scope>NUCLEOTIDE SEQUENCE [LARGE SCALE GENOMIC DNA]</scope>
    <source>
        <strain evidence="3 4">M08DMB</strain>
    </source>
</reference>
<proteinExistence type="predicted"/>
<evidence type="ECO:0000313" key="4">
    <source>
        <dbReference type="Proteomes" id="UP000440004"/>
    </source>
</evidence>
<dbReference type="GO" id="GO:0008324">
    <property type="term" value="F:monoatomic cation transmembrane transporter activity"/>
    <property type="evidence" value="ECO:0007669"/>
    <property type="project" value="InterPro"/>
</dbReference>
<feature type="domain" description="RCK N-terminal" evidence="1">
    <location>
        <begin position="2"/>
        <end position="118"/>
    </location>
</feature>
<sequence length="218" mass="24045">MKKQFAVIGIGRFGYSLATKLYQLGFDVIAIDNNEKIVQKIADLVTYSVQADASDIDVLKTIGLKNVDCVIISIGSDLNASLMATLNAKELEISEVFAKAPNEQHAKVLYKIGADKVFLPERDMGRRLAHNIVSTNILDMIELDPDHSVIEINAFSGWHDKDLRRLDLRAKYGINVIAIKRGTEIIISPKPTEQILTKDVMVVIGNNKSLAAIQKAEG</sequence>
<dbReference type="SUPFAM" id="SSF116726">
    <property type="entry name" value="TrkA C-terminal domain-like"/>
    <property type="match status" value="1"/>
</dbReference>
<dbReference type="SUPFAM" id="SSF51735">
    <property type="entry name" value="NAD(P)-binding Rossmann-fold domains"/>
    <property type="match status" value="1"/>
</dbReference>
<dbReference type="PANTHER" id="PTHR43833:SF7">
    <property type="entry name" value="KTR SYSTEM POTASSIUM UPTAKE PROTEIN C"/>
    <property type="match status" value="1"/>
</dbReference>
<dbReference type="InterPro" id="IPR036291">
    <property type="entry name" value="NAD(P)-bd_dom_sf"/>
</dbReference>
<dbReference type="InterPro" id="IPR036721">
    <property type="entry name" value="RCK_C_sf"/>
</dbReference>
<protein>
    <submittedName>
        <fullName evidence="3">TrkA family potassium uptake protein</fullName>
    </submittedName>
</protein>
<dbReference type="InterPro" id="IPR006037">
    <property type="entry name" value="RCK_C"/>
</dbReference>
<dbReference type="PANTHER" id="PTHR43833">
    <property type="entry name" value="POTASSIUM CHANNEL PROTEIN 2-RELATED-RELATED"/>
    <property type="match status" value="1"/>
</dbReference>
<gene>
    <name evidence="3" type="ORF">GC105_04815</name>
</gene>
<dbReference type="Gene3D" id="3.40.50.720">
    <property type="entry name" value="NAD(P)-binding Rossmann-like Domain"/>
    <property type="match status" value="1"/>
</dbReference>
<dbReference type="InterPro" id="IPR050721">
    <property type="entry name" value="Trk_Ktr_HKT_K-transport"/>
</dbReference>
<dbReference type="Pfam" id="PF02080">
    <property type="entry name" value="TrkA_C"/>
    <property type="match status" value="1"/>
</dbReference>
<evidence type="ECO:0000259" key="1">
    <source>
        <dbReference type="PROSITE" id="PS51201"/>
    </source>
</evidence>
<keyword evidence="4" id="KW-1185">Reference proteome</keyword>
<evidence type="ECO:0000259" key="2">
    <source>
        <dbReference type="PROSITE" id="PS51202"/>
    </source>
</evidence>
<dbReference type="Gene3D" id="3.30.70.1450">
    <property type="entry name" value="Regulator of K+ conductance, C-terminal domain"/>
    <property type="match status" value="1"/>
</dbReference>
<evidence type="ECO:0000313" key="3">
    <source>
        <dbReference type="EMBL" id="MPW25109.1"/>
    </source>
</evidence>
<accession>A0A6A7K6J8</accession>
<dbReference type="PROSITE" id="PS51201">
    <property type="entry name" value="RCK_N"/>
    <property type="match status" value="1"/>
</dbReference>
<dbReference type="GO" id="GO:0006813">
    <property type="term" value="P:potassium ion transport"/>
    <property type="evidence" value="ECO:0007669"/>
    <property type="project" value="InterPro"/>
</dbReference>
<name>A0A6A7K6J8_9FIRM</name>
<dbReference type="PROSITE" id="PS51202">
    <property type="entry name" value="RCK_C"/>
    <property type="match status" value="1"/>
</dbReference>
<dbReference type="EMBL" id="WHNX01000006">
    <property type="protein sequence ID" value="MPW25109.1"/>
    <property type="molecule type" value="Genomic_DNA"/>
</dbReference>
<feature type="domain" description="RCK C-terminal" evidence="2">
    <location>
        <begin position="135"/>
        <end position="218"/>
    </location>
</feature>